<dbReference type="EMBL" id="JAUSUQ010000005">
    <property type="protein sequence ID" value="MDQ0338945.1"/>
    <property type="molecule type" value="Genomic_DNA"/>
</dbReference>
<feature type="coiled-coil region" evidence="1">
    <location>
        <begin position="10"/>
        <end position="37"/>
    </location>
</feature>
<comment type="caution">
    <text evidence="2">The sequence shown here is derived from an EMBL/GenBank/DDBJ whole genome shotgun (WGS) entry which is preliminary data.</text>
</comment>
<dbReference type="InterPro" id="IPR019673">
    <property type="entry name" value="Spore_germination_GerPC"/>
</dbReference>
<evidence type="ECO:0000256" key="1">
    <source>
        <dbReference type="SAM" id="Coils"/>
    </source>
</evidence>
<proteinExistence type="predicted"/>
<dbReference type="RefSeq" id="WP_307338123.1">
    <property type="nucleotide sequence ID" value="NZ_JAUSUQ010000005.1"/>
</dbReference>
<gene>
    <name evidence="2" type="ORF">J2S00_001731</name>
</gene>
<keyword evidence="1" id="KW-0175">Coiled coil</keyword>
<dbReference type="Gene3D" id="1.20.5.170">
    <property type="match status" value="1"/>
</dbReference>
<evidence type="ECO:0000313" key="3">
    <source>
        <dbReference type="Proteomes" id="UP001232445"/>
    </source>
</evidence>
<protein>
    <submittedName>
        <fullName evidence="2">Uncharacterized protein YpbB</fullName>
    </submittedName>
</protein>
<name>A0ABU0CRB4_9BACI</name>
<organism evidence="2 3">
    <name type="scientific">Caldalkalibacillus uzonensis</name>
    <dbReference type="NCBI Taxonomy" id="353224"/>
    <lineage>
        <taxon>Bacteria</taxon>
        <taxon>Bacillati</taxon>
        <taxon>Bacillota</taxon>
        <taxon>Bacilli</taxon>
        <taxon>Bacillales</taxon>
        <taxon>Bacillaceae</taxon>
        <taxon>Caldalkalibacillus</taxon>
    </lineage>
</organism>
<sequence>MYVYLPPEYIQHLEERLQKLEKDNEELRQKLENIKPVHIENINYKIQELVVQELSGTLNIGFTAEADAEEIQKWFNEDGKEGVQINDLEENQAANNKQTE</sequence>
<dbReference type="Proteomes" id="UP001232445">
    <property type="component" value="Unassembled WGS sequence"/>
</dbReference>
<dbReference type="Pfam" id="PF10737">
    <property type="entry name" value="GerPC"/>
    <property type="match status" value="1"/>
</dbReference>
<reference evidence="2 3" key="1">
    <citation type="submission" date="2023-07" db="EMBL/GenBank/DDBJ databases">
        <title>Genomic Encyclopedia of Type Strains, Phase IV (KMG-IV): sequencing the most valuable type-strain genomes for metagenomic binning, comparative biology and taxonomic classification.</title>
        <authorList>
            <person name="Goeker M."/>
        </authorList>
    </citation>
    <scope>NUCLEOTIDE SEQUENCE [LARGE SCALE GENOMIC DNA]</scope>
    <source>
        <strain evidence="2 3">DSM 17740</strain>
    </source>
</reference>
<accession>A0ABU0CRB4</accession>
<keyword evidence="3" id="KW-1185">Reference proteome</keyword>
<evidence type="ECO:0000313" key="2">
    <source>
        <dbReference type="EMBL" id="MDQ0338945.1"/>
    </source>
</evidence>